<accession>A0A7Y9IUA7</accession>
<dbReference type="Gene3D" id="3.10.450.50">
    <property type="match status" value="1"/>
</dbReference>
<proteinExistence type="inferred from homology"/>
<protein>
    <submittedName>
        <fullName evidence="3">3-phenylpropionate/cinnamic acid dioxygenase small subunit</fullName>
    </submittedName>
</protein>
<organism evidence="3 4">
    <name type="scientific">Pigmentiphaga litoralis</name>
    <dbReference type="NCBI Taxonomy" id="516702"/>
    <lineage>
        <taxon>Bacteria</taxon>
        <taxon>Pseudomonadati</taxon>
        <taxon>Pseudomonadota</taxon>
        <taxon>Betaproteobacteria</taxon>
        <taxon>Burkholderiales</taxon>
        <taxon>Alcaligenaceae</taxon>
        <taxon>Pigmentiphaga</taxon>
    </lineage>
</organism>
<comment type="caution">
    <text evidence="3">The sequence shown here is derived from an EMBL/GenBank/DDBJ whole genome shotgun (WGS) entry which is preliminary data.</text>
</comment>
<keyword evidence="4" id="KW-1185">Reference proteome</keyword>
<evidence type="ECO:0000313" key="4">
    <source>
        <dbReference type="Proteomes" id="UP000542125"/>
    </source>
</evidence>
<dbReference type="EMBL" id="JACBYR010000001">
    <property type="protein sequence ID" value="NYE83182.1"/>
    <property type="molecule type" value="Genomic_DNA"/>
</dbReference>
<dbReference type="InterPro" id="IPR032710">
    <property type="entry name" value="NTF2-like_dom_sf"/>
</dbReference>
<evidence type="ECO:0000313" key="3">
    <source>
        <dbReference type="EMBL" id="NYE83182.1"/>
    </source>
</evidence>
<dbReference type="Pfam" id="PF00866">
    <property type="entry name" value="Ring_hydroxyl_B"/>
    <property type="match status" value="1"/>
</dbReference>
<dbReference type="SUPFAM" id="SSF54427">
    <property type="entry name" value="NTF2-like"/>
    <property type="match status" value="1"/>
</dbReference>
<dbReference type="InterPro" id="IPR000391">
    <property type="entry name" value="Rng_hydr_dOase-bsu"/>
</dbReference>
<dbReference type="RefSeq" id="WP_179586636.1">
    <property type="nucleotide sequence ID" value="NZ_JACBYR010000001.1"/>
</dbReference>
<comment type="similarity">
    <text evidence="1">Belongs to the bacterial ring-hydroxylating dioxygenase beta subunit family.</text>
</comment>
<dbReference type="CDD" id="cd00667">
    <property type="entry name" value="ring_hydroxylating_dioxygenases_beta"/>
    <property type="match status" value="1"/>
</dbReference>
<reference evidence="3 4" key="1">
    <citation type="submission" date="2020-07" db="EMBL/GenBank/DDBJ databases">
        <title>Genomic Encyclopedia of Type Strains, Phase IV (KMG-V): Genome sequencing to study the core and pangenomes of soil and plant-associated prokaryotes.</title>
        <authorList>
            <person name="Whitman W."/>
        </authorList>
    </citation>
    <scope>NUCLEOTIDE SEQUENCE [LARGE SCALE GENOMIC DNA]</scope>
    <source>
        <strain evidence="3 4">SAS40</strain>
    </source>
</reference>
<gene>
    <name evidence="3" type="ORF">FHW18_002453</name>
</gene>
<dbReference type="AlphaFoldDB" id="A0A7Y9IUA7"/>
<keyword evidence="2" id="KW-0560">Oxidoreductase</keyword>
<sequence>MTVDVQALMSSDLRRLRDLRFAVEEFHYAYCDVLDRGDVEAWPAFFTEDAVYRVIARDNAESGLPLCLMLCEGMGMLKDRAFAIAHTEMYAPRYVQHQVNNIRVVGVTDDHIVAEGNYVVFETLIDEATRLLQIGKYRDRLVIRDGALLLQARDCIYDTLMVPNCVVYPV</sequence>
<dbReference type="GO" id="GO:0051213">
    <property type="term" value="F:dioxygenase activity"/>
    <property type="evidence" value="ECO:0007669"/>
    <property type="project" value="UniProtKB-KW"/>
</dbReference>
<dbReference type="Proteomes" id="UP000542125">
    <property type="component" value="Unassembled WGS sequence"/>
</dbReference>
<evidence type="ECO:0000256" key="2">
    <source>
        <dbReference type="ARBA" id="ARBA00023002"/>
    </source>
</evidence>
<name>A0A7Y9IUA7_9BURK</name>
<evidence type="ECO:0000256" key="1">
    <source>
        <dbReference type="ARBA" id="ARBA00009570"/>
    </source>
</evidence>
<keyword evidence="3" id="KW-0223">Dioxygenase</keyword>